<dbReference type="Proteomes" id="UP000095286">
    <property type="component" value="Unplaced"/>
</dbReference>
<name>A0AC35UAB3_9BILA</name>
<evidence type="ECO:0000313" key="2">
    <source>
        <dbReference type="WBParaSite" id="RSKR_0000931400.1"/>
    </source>
</evidence>
<proteinExistence type="predicted"/>
<dbReference type="WBParaSite" id="RSKR_0000931400.1">
    <property type="protein sequence ID" value="RSKR_0000931400.1"/>
    <property type="gene ID" value="RSKR_0000931400"/>
</dbReference>
<sequence length="432" mass="50000">MGGKRKAFISRKEALQFSVVQRSVRDPLIHNTDIGENILKPIGTKYVTSDDCEERISYGVYYDDDYDYLKHMKSRDEVVSNDVEIELIPAAGFSKAKVAMPSNLFETKGVELVKEEVDILPGEDVDDDIMEVLDGRFDFEDPSNELDDHFFAEFKKDVEEEEEYEDEDEFEDTQDERKFYMDKKNFVKFDGDNESVGEWDDQKTRFTNYSMSSAVIKRDDGLATIDEKFETFYAEYDDEKLGEIPSLDAHEVIGHLETDDNQFKMLMADAQFKMPSLPRQKMSDRERDIAHSAIIGDDQPEDYTKMKISAPKYAKQKWDVESITSTYSNIYNHPKSIGEVPSRKRIIKESISEDMEEGSESDDESVVSGVSTMSFRPKGETSEERRLRKKAVKEQKRARRVEKSGNKEAFKMEKKRIDAQNSTIKLKIRKIN</sequence>
<protein>
    <submittedName>
        <fullName evidence="2">Protein LTV1 homolog</fullName>
    </submittedName>
</protein>
<evidence type="ECO:0000313" key="1">
    <source>
        <dbReference type="Proteomes" id="UP000095286"/>
    </source>
</evidence>
<accession>A0AC35UAB3</accession>
<reference evidence="2" key="1">
    <citation type="submission" date="2016-11" db="UniProtKB">
        <authorList>
            <consortium name="WormBaseParasite"/>
        </authorList>
    </citation>
    <scope>IDENTIFICATION</scope>
    <source>
        <strain evidence="2">KR3021</strain>
    </source>
</reference>
<organism evidence="1 2">
    <name type="scientific">Rhabditophanes sp. KR3021</name>
    <dbReference type="NCBI Taxonomy" id="114890"/>
    <lineage>
        <taxon>Eukaryota</taxon>
        <taxon>Metazoa</taxon>
        <taxon>Ecdysozoa</taxon>
        <taxon>Nematoda</taxon>
        <taxon>Chromadorea</taxon>
        <taxon>Rhabditida</taxon>
        <taxon>Tylenchina</taxon>
        <taxon>Panagrolaimomorpha</taxon>
        <taxon>Strongyloidoidea</taxon>
        <taxon>Alloionematidae</taxon>
        <taxon>Rhabditophanes</taxon>
    </lineage>
</organism>